<evidence type="ECO:0000256" key="1">
    <source>
        <dbReference type="SAM" id="MobiDB-lite"/>
    </source>
</evidence>
<feature type="region of interest" description="Disordered" evidence="1">
    <location>
        <begin position="145"/>
        <end position="208"/>
    </location>
</feature>
<dbReference type="EMBL" id="JAVRRG010000252">
    <property type="protein sequence ID" value="KAK5075734.1"/>
    <property type="molecule type" value="Genomic_DNA"/>
</dbReference>
<organism evidence="3 4">
    <name type="scientific">Lithohypha guttulata</name>
    <dbReference type="NCBI Taxonomy" id="1690604"/>
    <lineage>
        <taxon>Eukaryota</taxon>
        <taxon>Fungi</taxon>
        <taxon>Dikarya</taxon>
        <taxon>Ascomycota</taxon>
        <taxon>Pezizomycotina</taxon>
        <taxon>Eurotiomycetes</taxon>
        <taxon>Chaetothyriomycetidae</taxon>
        <taxon>Chaetothyriales</taxon>
        <taxon>Trichomeriaceae</taxon>
        <taxon>Lithohypha</taxon>
    </lineage>
</organism>
<proteinExistence type="predicted"/>
<comment type="caution">
    <text evidence="3">The sequence shown here is derived from an EMBL/GenBank/DDBJ whole genome shotgun (WGS) entry which is preliminary data.</text>
</comment>
<evidence type="ECO:0000259" key="2">
    <source>
        <dbReference type="Pfam" id="PF17921"/>
    </source>
</evidence>
<protein>
    <recommendedName>
        <fullName evidence="2">Integrase zinc-binding domain-containing protein</fullName>
    </recommendedName>
</protein>
<evidence type="ECO:0000313" key="4">
    <source>
        <dbReference type="Proteomes" id="UP001345013"/>
    </source>
</evidence>
<feature type="domain" description="Integrase zinc-binding" evidence="2">
    <location>
        <begin position="98"/>
        <end position="144"/>
    </location>
</feature>
<dbReference type="Proteomes" id="UP001345013">
    <property type="component" value="Unassembled WGS sequence"/>
</dbReference>
<keyword evidence="4" id="KW-1185">Reference proteome</keyword>
<reference evidence="3 4" key="1">
    <citation type="submission" date="2023-08" db="EMBL/GenBank/DDBJ databases">
        <title>Black Yeasts Isolated from many extreme environments.</title>
        <authorList>
            <person name="Coleine C."/>
            <person name="Stajich J.E."/>
            <person name="Selbmann L."/>
        </authorList>
    </citation>
    <scope>NUCLEOTIDE SEQUENCE [LARGE SCALE GENOMIC DNA]</scope>
    <source>
        <strain evidence="3 4">CCFEE 5885</strain>
    </source>
</reference>
<accession>A0ABR0JVV2</accession>
<dbReference type="Pfam" id="PF17921">
    <property type="entry name" value="Integrase_H2C2"/>
    <property type="match status" value="1"/>
</dbReference>
<gene>
    <name evidence="3" type="ORF">LTR24_009939</name>
</gene>
<sequence>MSNVSTNISIAFPEDARRAFLQLISEKPNTRRVSQHDKWTMVEWLTNPQKRPSSQEDFSRRNYVRRSFAWDEKGQMLVALDKSKGNHRVVVTTDNIINVVEKVHTQNGHAGWDATWKDVSTLYYGILRSDVIFLLKSCQVCVQNPTKRPKGSKQPTVPSTFDPVNIQSSHTNDVVDEDREEWQRPQPLAGSGPGGAESYGDGISEPAMQTEHTPSLEELMGYNRITSADEVQQMTQHQHHFVPYLGGI</sequence>
<evidence type="ECO:0000313" key="3">
    <source>
        <dbReference type="EMBL" id="KAK5075734.1"/>
    </source>
</evidence>
<name>A0ABR0JVV2_9EURO</name>
<dbReference type="Gene3D" id="1.10.340.70">
    <property type="match status" value="1"/>
</dbReference>
<dbReference type="InterPro" id="IPR041588">
    <property type="entry name" value="Integrase_H2C2"/>
</dbReference>